<keyword evidence="1" id="KW-1133">Transmembrane helix</keyword>
<gene>
    <name evidence="2" type="ORF">BACCELL_03898</name>
</gene>
<dbReference type="EMBL" id="ACCH01000287">
    <property type="protein sequence ID" value="EEF88490.1"/>
    <property type="molecule type" value="Genomic_DNA"/>
</dbReference>
<dbReference type="AlphaFoldDB" id="E2NHX0"/>
<evidence type="ECO:0000313" key="2">
    <source>
        <dbReference type="EMBL" id="EEF88490.1"/>
    </source>
</evidence>
<accession>E2NHX0</accession>
<keyword evidence="1" id="KW-0472">Membrane</keyword>
<comment type="caution">
    <text evidence="2">The sequence shown here is derived from an EMBL/GenBank/DDBJ whole genome shotgun (WGS) entry which is preliminary data.</text>
</comment>
<sequence length="47" mass="5358">MPSDEDFYIPVFIFGGANLGIVFITTKFIRNFNTLCVVSSLYLIFSF</sequence>
<reference evidence="2 3" key="2">
    <citation type="submission" date="2009-01" db="EMBL/GenBank/DDBJ databases">
        <title>Draft genome sequence of Bacteroides cellulosilyticus (DSM 14838).</title>
        <authorList>
            <person name="Sudarsanam P."/>
            <person name="Ley R."/>
            <person name="Guruge J."/>
            <person name="Turnbaugh P.J."/>
            <person name="Mahowald M."/>
            <person name="Liep D."/>
            <person name="Gordon J."/>
        </authorList>
    </citation>
    <scope>NUCLEOTIDE SEQUENCE [LARGE SCALE GENOMIC DNA]</scope>
    <source>
        <strain evidence="2 3">DSM 14838</strain>
    </source>
</reference>
<protein>
    <submittedName>
        <fullName evidence="2">Uncharacterized protein</fullName>
    </submittedName>
</protein>
<organism evidence="2 3">
    <name type="scientific">Bacteroides cellulosilyticus DSM 14838</name>
    <dbReference type="NCBI Taxonomy" id="537012"/>
    <lineage>
        <taxon>Bacteria</taxon>
        <taxon>Pseudomonadati</taxon>
        <taxon>Bacteroidota</taxon>
        <taxon>Bacteroidia</taxon>
        <taxon>Bacteroidales</taxon>
        <taxon>Bacteroidaceae</taxon>
        <taxon>Bacteroides</taxon>
    </lineage>
</organism>
<proteinExistence type="predicted"/>
<dbReference type="HOGENOM" id="CLU_3164417_0_0_10"/>
<name>E2NHX0_9BACE</name>
<evidence type="ECO:0000313" key="3">
    <source>
        <dbReference type="Proteomes" id="UP000003711"/>
    </source>
</evidence>
<feature type="transmembrane region" description="Helical" evidence="1">
    <location>
        <begin position="7"/>
        <end position="25"/>
    </location>
</feature>
<keyword evidence="1" id="KW-0812">Transmembrane</keyword>
<reference evidence="2 3" key="1">
    <citation type="submission" date="2008-12" db="EMBL/GenBank/DDBJ databases">
        <authorList>
            <person name="Fulton L."/>
            <person name="Clifton S."/>
            <person name="Fulton B."/>
            <person name="Xu J."/>
            <person name="Minx P."/>
            <person name="Pepin K.H."/>
            <person name="Johnson M."/>
            <person name="Bhonagiri V."/>
            <person name="Nash W.E."/>
            <person name="Mardis E.R."/>
            <person name="Wilson R.K."/>
        </authorList>
    </citation>
    <scope>NUCLEOTIDE SEQUENCE [LARGE SCALE GENOMIC DNA]</scope>
    <source>
        <strain evidence="2 3">DSM 14838</strain>
    </source>
</reference>
<dbReference type="Proteomes" id="UP000003711">
    <property type="component" value="Unassembled WGS sequence"/>
</dbReference>
<evidence type="ECO:0000256" key="1">
    <source>
        <dbReference type="SAM" id="Phobius"/>
    </source>
</evidence>